<protein>
    <recommendedName>
        <fullName evidence="2">Creatinase N-terminal domain-containing protein</fullName>
    </recommendedName>
</protein>
<dbReference type="SUPFAM" id="SSF53092">
    <property type="entry name" value="Creatinase/prolidase N-terminal domain"/>
    <property type="match status" value="1"/>
</dbReference>
<feature type="non-terminal residue" evidence="1">
    <location>
        <position position="95"/>
    </location>
</feature>
<reference evidence="1" key="1">
    <citation type="submission" date="2018-05" db="EMBL/GenBank/DDBJ databases">
        <authorList>
            <person name="Lanie J.A."/>
            <person name="Ng W.-L."/>
            <person name="Kazmierczak K.M."/>
            <person name="Andrzejewski T.M."/>
            <person name="Davidsen T.M."/>
            <person name="Wayne K.J."/>
            <person name="Tettelin H."/>
            <person name="Glass J.I."/>
            <person name="Rusch D."/>
            <person name="Podicherti R."/>
            <person name="Tsui H.-C.T."/>
            <person name="Winkler M.E."/>
        </authorList>
    </citation>
    <scope>NUCLEOTIDE SEQUENCE</scope>
</reference>
<dbReference type="AlphaFoldDB" id="A0A382GFV0"/>
<dbReference type="PROSITE" id="PS51318">
    <property type="entry name" value="TAT"/>
    <property type="match status" value="1"/>
</dbReference>
<dbReference type="InterPro" id="IPR029149">
    <property type="entry name" value="Creatin/AminoP/Spt16_N"/>
</dbReference>
<name>A0A382GFV0_9ZZZZ</name>
<evidence type="ECO:0000313" key="1">
    <source>
        <dbReference type="EMBL" id="SVB73507.1"/>
    </source>
</evidence>
<organism evidence="1">
    <name type="scientific">marine metagenome</name>
    <dbReference type="NCBI Taxonomy" id="408172"/>
    <lineage>
        <taxon>unclassified sequences</taxon>
        <taxon>metagenomes</taxon>
        <taxon>ecological metagenomes</taxon>
    </lineage>
</organism>
<evidence type="ECO:0008006" key="2">
    <source>
        <dbReference type="Google" id="ProtNLM"/>
    </source>
</evidence>
<dbReference type="Gene3D" id="3.40.350.10">
    <property type="entry name" value="Creatinase/prolidase N-terminal domain"/>
    <property type="match status" value="1"/>
</dbReference>
<dbReference type="EMBL" id="UINC01055059">
    <property type="protein sequence ID" value="SVB73507.1"/>
    <property type="molecule type" value="Genomic_DNA"/>
</dbReference>
<dbReference type="InterPro" id="IPR019546">
    <property type="entry name" value="TAT_signal_bac_arc"/>
</dbReference>
<proteinExistence type="predicted"/>
<dbReference type="NCBIfam" id="TIGR01409">
    <property type="entry name" value="TAT_signal_seq"/>
    <property type="match status" value="1"/>
</dbReference>
<dbReference type="PROSITE" id="PS51257">
    <property type="entry name" value="PROKAR_LIPOPROTEIN"/>
    <property type="match status" value="1"/>
</dbReference>
<dbReference type="InterPro" id="IPR006311">
    <property type="entry name" value="TAT_signal"/>
</dbReference>
<gene>
    <name evidence="1" type="ORF">METZ01_LOCUS226361</name>
</gene>
<accession>A0A382GFV0</accession>
<sequence length="95" mass="10057">MISRRHFLGASTAGAASLTLTGCEAGDQSSEGLPPSIARLESLADLASPITRDERARRVEKAKEMMTLQGLDGIALCGGTSMVYFTNVRWGGGER</sequence>